<dbReference type="RefSeq" id="WP_240929943.1">
    <property type="nucleotide sequence ID" value="NZ_JAAKZV010000148.1"/>
</dbReference>
<dbReference type="EMBL" id="JAAKZV010000148">
    <property type="protein sequence ID" value="NGN67557.1"/>
    <property type="molecule type" value="Genomic_DNA"/>
</dbReference>
<feature type="domain" description="Metallo-beta-lactamase" evidence="1">
    <location>
        <begin position="48"/>
        <end position="119"/>
    </location>
</feature>
<proteinExistence type="predicted"/>
<dbReference type="InterPro" id="IPR001279">
    <property type="entry name" value="Metallo-B-lactamas"/>
</dbReference>
<name>A0A6G4U8D0_9ACTN</name>
<dbReference type="Gene3D" id="3.60.15.10">
    <property type="entry name" value="Ribonuclease Z/Hydroxyacylglutathione hydrolase-like"/>
    <property type="match status" value="1"/>
</dbReference>
<accession>A0A6G4U8D0</accession>
<dbReference type="AlphaFoldDB" id="A0A6G4U8D0"/>
<evidence type="ECO:0000313" key="2">
    <source>
        <dbReference type="EMBL" id="NGN67557.1"/>
    </source>
</evidence>
<dbReference type="Proteomes" id="UP000481583">
    <property type="component" value="Unassembled WGS sequence"/>
</dbReference>
<evidence type="ECO:0000259" key="1">
    <source>
        <dbReference type="Pfam" id="PF12706"/>
    </source>
</evidence>
<evidence type="ECO:0000313" key="3">
    <source>
        <dbReference type="Proteomes" id="UP000481583"/>
    </source>
</evidence>
<gene>
    <name evidence="2" type="ORF">G5C51_27080</name>
</gene>
<reference evidence="2 3" key="1">
    <citation type="submission" date="2020-02" db="EMBL/GenBank/DDBJ databases">
        <title>Whole-genome analyses of novel actinobacteria.</title>
        <authorList>
            <person name="Sahin N."/>
        </authorList>
    </citation>
    <scope>NUCLEOTIDE SEQUENCE [LARGE SCALE GENOMIC DNA]</scope>
    <source>
        <strain evidence="2 3">A7024</strain>
    </source>
</reference>
<keyword evidence="3" id="KW-1185">Reference proteome</keyword>
<sequence length="140" mass="14638">MLVHVLGTAAGGGVPQWNCACPGCAGARVHALRRRRHDALALQAAPGRYYLVGAGPDLGEQLADCPDLHPGPGPRETPVAGVILTDAELDHTLGLARLREAGEVELLATRPVLDAVMDKLALGATLFPYTKLTTRSGRSS</sequence>
<organism evidence="2 3">
    <name type="scientific">Streptomyces coryli</name>
    <dbReference type="NCBI Taxonomy" id="1128680"/>
    <lineage>
        <taxon>Bacteria</taxon>
        <taxon>Bacillati</taxon>
        <taxon>Actinomycetota</taxon>
        <taxon>Actinomycetes</taxon>
        <taxon>Kitasatosporales</taxon>
        <taxon>Streptomycetaceae</taxon>
        <taxon>Streptomyces</taxon>
    </lineage>
</organism>
<protein>
    <submittedName>
        <fullName evidence="2">Pyrroloquinoline quinone biosynthesis protein PqqB</fullName>
    </submittedName>
</protein>
<dbReference type="InterPro" id="IPR036866">
    <property type="entry name" value="RibonucZ/Hydroxyglut_hydro"/>
</dbReference>
<dbReference type="SUPFAM" id="SSF56281">
    <property type="entry name" value="Metallo-hydrolase/oxidoreductase"/>
    <property type="match status" value="1"/>
</dbReference>
<feature type="non-terminal residue" evidence="2">
    <location>
        <position position="140"/>
    </location>
</feature>
<comment type="caution">
    <text evidence="2">The sequence shown here is derived from an EMBL/GenBank/DDBJ whole genome shotgun (WGS) entry which is preliminary data.</text>
</comment>
<dbReference type="Pfam" id="PF12706">
    <property type="entry name" value="Lactamase_B_2"/>
    <property type="match status" value="1"/>
</dbReference>